<keyword evidence="4" id="KW-1185">Reference proteome</keyword>
<sequence length="135" mass="14930">MISLTSFLRAATLACFATFTATSALAEDTLCQFSKWRGAPADIAMSWTGSAFVLRTDASGDNISLKFNEESSDWIPMKRSSNGRFDTFVYRRTAKPAPGFIKRARFSFRIYPDGKCKGFVEATGFPLLEATGKTR</sequence>
<reference evidence="2 4" key="1">
    <citation type="submission" date="2015-09" db="EMBL/GenBank/DDBJ databases">
        <authorList>
            <person name="Rodrigo-Torres L."/>
            <person name="Arahal D.R."/>
        </authorList>
    </citation>
    <scope>NUCLEOTIDE SEQUENCE [LARGE SCALE GENOMIC DNA]</scope>
    <source>
        <strain evidence="2 4">CECT 5118</strain>
    </source>
</reference>
<dbReference type="EMBL" id="CYSC01000020">
    <property type="protein sequence ID" value="CUH71465.1"/>
    <property type="molecule type" value="Genomic_DNA"/>
</dbReference>
<gene>
    <name evidence="2" type="ORF">TL5118_02892</name>
    <name evidence="3" type="ORF">TL5120_01251</name>
</gene>
<dbReference type="Proteomes" id="UP000051086">
    <property type="component" value="Unassembled WGS sequence"/>
</dbReference>
<dbReference type="AlphaFoldDB" id="A0A0P1FS76"/>
<proteinExistence type="predicted"/>
<feature type="chain" id="PRO_5009792500" evidence="1">
    <location>
        <begin position="27"/>
        <end position="135"/>
    </location>
</feature>
<feature type="signal peptide" evidence="1">
    <location>
        <begin position="1"/>
        <end position="26"/>
    </location>
</feature>
<name>A0A0P1FS76_9RHOB</name>
<protein>
    <submittedName>
        <fullName evidence="3">Uncharacterized protein</fullName>
    </submittedName>
</protein>
<accession>A0A0P1FS76</accession>
<keyword evidence="1" id="KW-0732">Signal</keyword>
<evidence type="ECO:0000313" key="4">
    <source>
        <dbReference type="Proteomes" id="UP000051086"/>
    </source>
</evidence>
<reference evidence="3 5" key="2">
    <citation type="submission" date="2015-09" db="EMBL/GenBank/DDBJ databases">
        <authorList>
            <consortium name="Swine Surveillance"/>
        </authorList>
    </citation>
    <scope>NUCLEOTIDE SEQUENCE [LARGE SCALE GENOMIC DNA]</scope>
    <source>
        <strain evidence="3 5">5120</strain>
    </source>
</reference>
<evidence type="ECO:0000256" key="1">
    <source>
        <dbReference type="SAM" id="SignalP"/>
    </source>
</evidence>
<evidence type="ECO:0000313" key="2">
    <source>
        <dbReference type="EMBL" id="CUH68933.1"/>
    </source>
</evidence>
<organism evidence="3 5">
    <name type="scientific">Thalassovita autumnalis</name>
    <dbReference type="NCBI Taxonomy" id="2072972"/>
    <lineage>
        <taxon>Bacteria</taxon>
        <taxon>Pseudomonadati</taxon>
        <taxon>Pseudomonadota</taxon>
        <taxon>Alphaproteobacteria</taxon>
        <taxon>Rhodobacterales</taxon>
        <taxon>Roseobacteraceae</taxon>
        <taxon>Thalassovita</taxon>
    </lineage>
</organism>
<dbReference type="EMBL" id="CYSB01000036">
    <property type="protein sequence ID" value="CUH68933.1"/>
    <property type="molecule type" value="Genomic_DNA"/>
</dbReference>
<evidence type="ECO:0000313" key="5">
    <source>
        <dbReference type="Proteomes" id="UP000051887"/>
    </source>
</evidence>
<dbReference type="Proteomes" id="UP000051887">
    <property type="component" value="Unassembled WGS sequence"/>
</dbReference>
<evidence type="ECO:0000313" key="3">
    <source>
        <dbReference type="EMBL" id="CUH71465.1"/>
    </source>
</evidence>